<accession>A0ABP7QZP7</accession>
<keyword evidence="2" id="KW-1185">Reference proteome</keyword>
<organism evidence="1 2">
    <name type="scientific">Mucilaginibacter dorajii</name>
    <dbReference type="NCBI Taxonomy" id="692994"/>
    <lineage>
        <taxon>Bacteria</taxon>
        <taxon>Pseudomonadati</taxon>
        <taxon>Bacteroidota</taxon>
        <taxon>Sphingobacteriia</taxon>
        <taxon>Sphingobacteriales</taxon>
        <taxon>Sphingobacteriaceae</taxon>
        <taxon>Mucilaginibacter</taxon>
    </lineage>
</organism>
<evidence type="ECO:0000313" key="1">
    <source>
        <dbReference type="EMBL" id="GAA3989896.1"/>
    </source>
</evidence>
<dbReference type="EMBL" id="BAAAZC010000031">
    <property type="protein sequence ID" value="GAA3989896.1"/>
    <property type="molecule type" value="Genomic_DNA"/>
</dbReference>
<dbReference type="RefSeq" id="WP_259086854.1">
    <property type="nucleotide sequence ID" value="NZ_BAAAZC010000031.1"/>
</dbReference>
<name>A0ABP7QZP7_9SPHI</name>
<reference evidence="2" key="1">
    <citation type="journal article" date="2019" name="Int. J. Syst. Evol. Microbiol.">
        <title>The Global Catalogue of Microorganisms (GCM) 10K type strain sequencing project: providing services to taxonomists for standard genome sequencing and annotation.</title>
        <authorList>
            <consortium name="The Broad Institute Genomics Platform"/>
            <consortium name="The Broad Institute Genome Sequencing Center for Infectious Disease"/>
            <person name="Wu L."/>
            <person name="Ma J."/>
        </authorList>
    </citation>
    <scope>NUCLEOTIDE SEQUENCE [LARGE SCALE GENOMIC DNA]</scope>
    <source>
        <strain evidence="2">JCM 16601</strain>
    </source>
</reference>
<gene>
    <name evidence="1" type="ORF">GCM10022210_49100</name>
</gene>
<proteinExistence type="predicted"/>
<protein>
    <submittedName>
        <fullName evidence="1">Uncharacterized protein</fullName>
    </submittedName>
</protein>
<comment type="caution">
    <text evidence="1">The sequence shown here is derived from an EMBL/GenBank/DDBJ whole genome shotgun (WGS) entry which is preliminary data.</text>
</comment>
<evidence type="ECO:0000313" key="2">
    <source>
        <dbReference type="Proteomes" id="UP001500742"/>
    </source>
</evidence>
<dbReference type="Proteomes" id="UP001500742">
    <property type="component" value="Unassembled WGS sequence"/>
</dbReference>
<sequence length="81" mass="9771">MIEEYIVQTDYWLTFFEKINQEVGKNKHDTSKELIIDVLQKQWEYLLSETEMQHLILWELSGDSELMKSIHHTREMLADIS</sequence>